<reference evidence="6" key="1">
    <citation type="submission" date="2021-12" db="EMBL/GenBank/DDBJ databases">
        <authorList>
            <person name="Rodrigo-Torres L."/>
            <person name="Arahal R. D."/>
            <person name="Lucena T."/>
        </authorList>
    </citation>
    <scope>NUCLEOTIDE SEQUENCE</scope>
    <source>
        <strain evidence="6">CECT 8858</strain>
    </source>
</reference>
<name>A0ABN8F235_9BACT</name>
<dbReference type="PANTHER" id="PTHR43214">
    <property type="entry name" value="TWO-COMPONENT RESPONSE REGULATOR"/>
    <property type="match status" value="1"/>
</dbReference>
<dbReference type="SMART" id="SM00421">
    <property type="entry name" value="HTH_LUXR"/>
    <property type="match status" value="1"/>
</dbReference>
<dbReference type="InterPro" id="IPR058245">
    <property type="entry name" value="NreC/VraR/RcsB-like_REC"/>
</dbReference>
<dbReference type="Pfam" id="PF00196">
    <property type="entry name" value="GerE"/>
    <property type="match status" value="1"/>
</dbReference>
<protein>
    <submittedName>
        <fullName evidence="6">Oxygen regulatory protein NreC</fullName>
    </submittedName>
</protein>
<comment type="caution">
    <text evidence="6">The sequence shown here is derived from an EMBL/GenBank/DDBJ whole genome shotgun (WGS) entry which is preliminary data.</text>
</comment>
<feature type="modified residue" description="4-aspartylphosphate" evidence="3">
    <location>
        <position position="54"/>
    </location>
</feature>
<evidence type="ECO:0000259" key="5">
    <source>
        <dbReference type="PROSITE" id="PS50110"/>
    </source>
</evidence>
<evidence type="ECO:0000313" key="7">
    <source>
        <dbReference type="Proteomes" id="UP000837932"/>
    </source>
</evidence>
<dbReference type="PRINTS" id="PR00038">
    <property type="entry name" value="HTHLUXR"/>
</dbReference>
<dbReference type="InterPro" id="IPR000792">
    <property type="entry name" value="Tscrpt_reg_LuxR_C"/>
</dbReference>
<dbReference type="CDD" id="cd17535">
    <property type="entry name" value="REC_NarL-like"/>
    <property type="match status" value="1"/>
</dbReference>
<dbReference type="PROSITE" id="PS00622">
    <property type="entry name" value="HTH_LUXR_1"/>
    <property type="match status" value="1"/>
</dbReference>
<dbReference type="Pfam" id="PF00072">
    <property type="entry name" value="Response_reg"/>
    <property type="match status" value="1"/>
</dbReference>
<dbReference type="RefSeq" id="WP_238808706.1">
    <property type="nucleotide sequence ID" value="NZ_CAKLPY010000007.1"/>
</dbReference>
<evidence type="ECO:0000259" key="4">
    <source>
        <dbReference type="PROSITE" id="PS50043"/>
    </source>
</evidence>
<organism evidence="6 7">
    <name type="scientific">Emticicia aquatica</name>
    <dbReference type="NCBI Taxonomy" id="1681835"/>
    <lineage>
        <taxon>Bacteria</taxon>
        <taxon>Pseudomonadati</taxon>
        <taxon>Bacteroidota</taxon>
        <taxon>Cytophagia</taxon>
        <taxon>Cytophagales</taxon>
        <taxon>Leadbetterellaceae</taxon>
        <taxon>Emticicia</taxon>
    </lineage>
</organism>
<dbReference type="Gene3D" id="3.40.50.2300">
    <property type="match status" value="1"/>
</dbReference>
<dbReference type="PROSITE" id="PS50110">
    <property type="entry name" value="RESPONSE_REGULATORY"/>
    <property type="match status" value="1"/>
</dbReference>
<accession>A0ABN8F235</accession>
<keyword evidence="1 3" id="KW-0597">Phosphoprotein</keyword>
<dbReference type="SUPFAM" id="SSF52172">
    <property type="entry name" value="CheY-like"/>
    <property type="match status" value="1"/>
</dbReference>
<dbReference type="InterPro" id="IPR016032">
    <property type="entry name" value="Sig_transdc_resp-reg_C-effctor"/>
</dbReference>
<dbReference type="SMART" id="SM00448">
    <property type="entry name" value="REC"/>
    <property type="match status" value="1"/>
</dbReference>
<gene>
    <name evidence="6" type="primary">nreC_6</name>
    <name evidence="6" type="ORF">EMA8858_04034</name>
</gene>
<dbReference type="SUPFAM" id="SSF46894">
    <property type="entry name" value="C-terminal effector domain of the bipartite response regulators"/>
    <property type="match status" value="1"/>
</dbReference>
<evidence type="ECO:0000256" key="2">
    <source>
        <dbReference type="ARBA" id="ARBA00023125"/>
    </source>
</evidence>
<keyword evidence="7" id="KW-1185">Reference proteome</keyword>
<dbReference type="InterPro" id="IPR039420">
    <property type="entry name" value="WalR-like"/>
</dbReference>
<feature type="domain" description="HTH luxR-type" evidence="4">
    <location>
        <begin position="141"/>
        <end position="206"/>
    </location>
</feature>
<dbReference type="PANTHER" id="PTHR43214:SF43">
    <property type="entry name" value="TWO-COMPONENT RESPONSE REGULATOR"/>
    <property type="match status" value="1"/>
</dbReference>
<dbReference type="InterPro" id="IPR011006">
    <property type="entry name" value="CheY-like_superfamily"/>
</dbReference>
<feature type="domain" description="Response regulatory" evidence="5">
    <location>
        <begin position="3"/>
        <end position="119"/>
    </location>
</feature>
<sequence length="210" mass="23907">MIKIAIYEDNIRLSQLLALLIETTEDFELVGCYENCVNALQNTRNERPHVIVMDIDMPQRSGIEGVFEIKSHFPEIKIIMHTVFDGNEHLFECLSKGADGYILKKDSSTRLIQAIKEVNDGGAPMSPFIANKVLQSFRKQSTQDEYKLTEREREVLSYLAKGFSYRMISIELNISVETVRRHIKNTYQKLHVQCGPEAVAKAIRSGIIAS</sequence>
<keyword evidence="2" id="KW-0238">DNA-binding</keyword>
<evidence type="ECO:0000256" key="1">
    <source>
        <dbReference type="ARBA" id="ARBA00022553"/>
    </source>
</evidence>
<dbReference type="Proteomes" id="UP000837932">
    <property type="component" value="Unassembled WGS sequence"/>
</dbReference>
<dbReference type="EMBL" id="CAKLPY010000007">
    <property type="protein sequence ID" value="CAH0997899.1"/>
    <property type="molecule type" value="Genomic_DNA"/>
</dbReference>
<proteinExistence type="predicted"/>
<evidence type="ECO:0000256" key="3">
    <source>
        <dbReference type="PROSITE-ProRule" id="PRU00169"/>
    </source>
</evidence>
<dbReference type="CDD" id="cd06170">
    <property type="entry name" value="LuxR_C_like"/>
    <property type="match status" value="1"/>
</dbReference>
<evidence type="ECO:0000313" key="6">
    <source>
        <dbReference type="EMBL" id="CAH0997899.1"/>
    </source>
</evidence>
<dbReference type="PROSITE" id="PS50043">
    <property type="entry name" value="HTH_LUXR_2"/>
    <property type="match status" value="1"/>
</dbReference>
<dbReference type="InterPro" id="IPR001789">
    <property type="entry name" value="Sig_transdc_resp-reg_receiver"/>
</dbReference>